<name>A0A209A462_YERIN</name>
<evidence type="ECO:0000313" key="3">
    <source>
        <dbReference type="Proteomes" id="UP000196440"/>
    </source>
</evidence>
<keyword evidence="1" id="KW-0472">Membrane</keyword>
<keyword evidence="1" id="KW-1133">Transmembrane helix</keyword>
<dbReference type="AlphaFoldDB" id="A0A209A462"/>
<sequence length="83" mass="9475">MVLYLVKSSIGLPGRFLNNKSSPAHVFFSDYFHWELIHFTFGATAVLAALVIRLILVPRLVEAATTRLQIGFRPIYRPNYLLI</sequence>
<dbReference type="EMBL" id="NHOI01000010">
    <property type="protein sequence ID" value="OVZ87534.1"/>
    <property type="molecule type" value="Genomic_DNA"/>
</dbReference>
<gene>
    <name evidence="2" type="ORF">CBW57_08040</name>
</gene>
<accession>A0A209A462</accession>
<evidence type="ECO:0000313" key="2">
    <source>
        <dbReference type="EMBL" id="OVZ87534.1"/>
    </source>
</evidence>
<organism evidence="2 3">
    <name type="scientific">Yersinia intermedia</name>
    <dbReference type="NCBI Taxonomy" id="631"/>
    <lineage>
        <taxon>Bacteria</taxon>
        <taxon>Pseudomonadati</taxon>
        <taxon>Pseudomonadota</taxon>
        <taxon>Gammaproteobacteria</taxon>
        <taxon>Enterobacterales</taxon>
        <taxon>Yersiniaceae</taxon>
        <taxon>Yersinia</taxon>
    </lineage>
</organism>
<reference evidence="2 3" key="1">
    <citation type="submission" date="2017-05" db="EMBL/GenBank/DDBJ databases">
        <title>Whole genome sequencing of Yersinia kristensenii.</title>
        <authorList>
            <person name="Campioni F."/>
        </authorList>
    </citation>
    <scope>NUCLEOTIDE SEQUENCE [LARGE SCALE GENOMIC DNA]</scope>
    <source>
        <strain evidence="2 3">CFSAN060536</strain>
    </source>
</reference>
<feature type="transmembrane region" description="Helical" evidence="1">
    <location>
        <begin position="36"/>
        <end position="57"/>
    </location>
</feature>
<evidence type="ECO:0000256" key="1">
    <source>
        <dbReference type="SAM" id="Phobius"/>
    </source>
</evidence>
<comment type="caution">
    <text evidence="2">The sequence shown here is derived from an EMBL/GenBank/DDBJ whole genome shotgun (WGS) entry which is preliminary data.</text>
</comment>
<dbReference type="Proteomes" id="UP000196440">
    <property type="component" value="Unassembled WGS sequence"/>
</dbReference>
<keyword evidence="1" id="KW-0812">Transmembrane</keyword>
<protein>
    <submittedName>
        <fullName evidence="2">Uncharacterized protein</fullName>
    </submittedName>
</protein>
<proteinExistence type="predicted"/>